<accession>A0A183EDT7</accession>
<reference evidence="3" key="1">
    <citation type="submission" date="2016-06" db="UniProtKB">
        <authorList>
            <consortium name="WormBaseParasite"/>
        </authorList>
    </citation>
    <scope>IDENTIFICATION</scope>
</reference>
<proteinExistence type="predicted"/>
<reference evidence="1 2" key="2">
    <citation type="submission" date="2018-11" db="EMBL/GenBank/DDBJ databases">
        <authorList>
            <consortium name="Pathogen Informatics"/>
        </authorList>
    </citation>
    <scope>NUCLEOTIDE SEQUENCE [LARGE SCALE GENOMIC DNA]</scope>
</reference>
<protein>
    <submittedName>
        <fullName evidence="3">OB_Dis3 domain-containing protein</fullName>
    </submittedName>
</protein>
<evidence type="ECO:0000313" key="2">
    <source>
        <dbReference type="Proteomes" id="UP000271098"/>
    </source>
</evidence>
<organism evidence="3">
    <name type="scientific">Gongylonema pulchrum</name>
    <dbReference type="NCBI Taxonomy" id="637853"/>
    <lineage>
        <taxon>Eukaryota</taxon>
        <taxon>Metazoa</taxon>
        <taxon>Ecdysozoa</taxon>
        <taxon>Nematoda</taxon>
        <taxon>Chromadorea</taxon>
        <taxon>Rhabditida</taxon>
        <taxon>Spirurina</taxon>
        <taxon>Spiruromorpha</taxon>
        <taxon>Spiruroidea</taxon>
        <taxon>Gongylonematidae</taxon>
        <taxon>Gongylonema</taxon>
    </lineage>
</organism>
<dbReference type="Proteomes" id="UP000271098">
    <property type="component" value="Unassembled WGS sequence"/>
</dbReference>
<dbReference type="EMBL" id="UYRT01087971">
    <property type="protein sequence ID" value="VDN33197.1"/>
    <property type="molecule type" value="Genomic_DNA"/>
</dbReference>
<sequence length="82" mass="9360">MAQLRVEKSPVSRIEIITVSALFIQRSPVVAVYAKIEREEMVPEWIVVTDRLQTDETSHILILLDQRVAADHGAHPEEKDLK</sequence>
<dbReference type="AlphaFoldDB" id="A0A183EDT7"/>
<evidence type="ECO:0000313" key="3">
    <source>
        <dbReference type="WBParaSite" id="GPUH_0001915301-mRNA-1"/>
    </source>
</evidence>
<name>A0A183EDT7_9BILA</name>
<evidence type="ECO:0000313" key="1">
    <source>
        <dbReference type="EMBL" id="VDN33197.1"/>
    </source>
</evidence>
<gene>
    <name evidence="1" type="ORF">GPUH_LOCUS19129</name>
</gene>
<keyword evidence="2" id="KW-1185">Reference proteome</keyword>
<dbReference type="WBParaSite" id="GPUH_0001915301-mRNA-1">
    <property type="protein sequence ID" value="GPUH_0001915301-mRNA-1"/>
    <property type="gene ID" value="GPUH_0001915301"/>
</dbReference>